<dbReference type="GO" id="GO:0003676">
    <property type="term" value="F:nucleic acid binding"/>
    <property type="evidence" value="ECO:0007669"/>
    <property type="project" value="InterPro"/>
</dbReference>
<reference evidence="1 2" key="1">
    <citation type="submission" date="2019-10" db="EMBL/GenBank/DDBJ databases">
        <title>Draft Genome Sequence of the Caffeine Degrading Methylotroph Methylorubrum populi PINKEL.</title>
        <authorList>
            <person name="Dawson S.C."/>
            <person name="Zhang X."/>
            <person name="Wright M.E."/>
            <person name="Sharma G."/>
            <person name="Langner J.T."/>
            <person name="Ditty J.L."/>
            <person name="Subuyuj G.A."/>
        </authorList>
    </citation>
    <scope>NUCLEOTIDE SEQUENCE [LARGE SCALE GENOMIC DNA]</scope>
    <source>
        <strain evidence="1 2">Pinkel</strain>
    </source>
</reference>
<name>A0A833N592_9HYPH</name>
<dbReference type="SUPFAM" id="SSF53098">
    <property type="entry name" value="Ribonuclease H-like"/>
    <property type="match status" value="1"/>
</dbReference>
<evidence type="ECO:0000313" key="2">
    <source>
        <dbReference type="Proteomes" id="UP000469949"/>
    </source>
</evidence>
<dbReference type="Gene3D" id="3.30.420.10">
    <property type="entry name" value="Ribonuclease H-like superfamily/Ribonuclease H"/>
    <property type="match status" value="1"/>
</dbReference>
<comment type="caution">
    <text evidence="1">The sequence shown here is derived from an EMBL/GenBank/DDBJ whole genome shotgun (WGS) entry which is preliminary data.</text>
</comment>
<dbReference type="CDD" id="cd22992">
    <property type="entry name" value="MOC1"/>
    <property type="match status" value="1"/>
</dbReference>
<sequence>MTAETCIVAIDPGLTGAVAFYFPSAPDRVAVEDMPVVDGEVEPASIIRRIRQMGPTIGIIERVGPMPRDGAVQAFRFGSAYAAAKVAVAACEVPYHLVTPNKWKTHFRIAGGDTGKEQSRALALQFFPASAERFARKKDHGRAEAALIARYAAEKIVGSTAAARSGCAGDGEAVASASPDLGA</sequence>
<dbReference type="RefSeq" id="WP_193316336.1">
    <property type="nucleotide sequence ID" value="NZ_WEKV01000001.1"/>
</dbReference>
<gene>
    <name evidence="1" type="ORF">F8B43_0015</name>
</gene>
<accession>A0A833N592</accession>
<dbReference type="AlphaFoldDB" id="A0A833N592"/>
<dbReference type="Proteomes" id="UP000469949">
    <property type="component" value="Unassembled WGS sequence"/>
</dbReference>
<protein>
    <submittedName>
        <fullName evidence="1">Uncharacterized protein</fullName>
    </submittedName>
</protein>
<dbReference type="InterPro" id="IPR045290">
    <property type="entry name" value="MOC1-like"/>
</dbReference>
<proteinExistence type="predicted"/>
<dbReference type="InterPro" id="IPR012337">
    <property type="entry name" value="RNaseH-like_sf"/>
</dbReference>
<dbReference type="PANTHER" id="PTHR36015">
    <property type="entry name" value="HOLLIDAY JUNCTION RESOLVASE MOC1, CHLOROPLASTIC-RELATED"/>
    <property type="match status" value="1"/>
</dbReference>
<dbReference type="InterPro" id="IPR036397">
    <property type="entry name" value="RNaseH_sf"/>
</dbReference>
<dbReference type="EMBL" id="WEKV01000001">
    <property type="protein sequence ID" value="KAB7788010.1"/>
    <property type="molecule type" value="Genomic_DNA"/>
</dbReference>
<evidence type="ECO:0000313" key="1">
    <source>
        <dbReference type="EMBL" id="KAB7788010.1"/>
    </source>
</evidence>
<dbReference type="PANTHER" id="PTHR36015:SF6">
    <property type="entry name" value="HOLLIDAY JUNCTION RESOLVASE MOC1, CHLOROPLASTIC-RELATED"/>
    <property type="match status" value="1"/>
</dbReference>
<dbReference type="GO" id="GO:0008821">
    <property type="term" value="F:crossover junction DNA endonuclease activity"/>
    <property type="evidence" value="ECO:0007669"/>
    <property type="project" value="InterPro"/>
</dbReference>
<organism evidence="1 2">
    <name type="scientific">Methylorubrum populi</name>
    <dbReference type="NCBI Taxonomy" id="223967"/>
    <lineage>
        <taxon>Bacteria</taxon>
        <taxon>Pseudomonadati</taxon>
        <taxon>Pseudomonadota</taxon>
        <taxon>Alphaproteobacteria</taxon>
        <taxon>Hyphomicrobiales</taxon>
        <taxon>Methylobacteriaceae</taxon>
        <taxon>Methylorubrum</taxon>
    </lineage>
</organism>